<comment type="catalytic activity">
    <reaction evidence="7">
        <text>shikimate + ATP = 3-phosphoshikimate + ADP + H(+)</text>
        <dbReference type="Rhea" id="RHEA:13121"/>
        <dbReference type="ChEBI" id="CHEBI:15378"/>
        <dbReference type="ChEBI" id="CHEBI:30616"/>
        <dbReference type="ChEBI" id="CHEBI:36208"/>
        <dbReference type="ChEBI" id="CHEBI:145989"/>
        <dbReference type="ChEBI" id="CHEBI:456216"/>
        <dbReference type="EC" id="2.7.1.71"/>
    </reaction>
</comment>
<keyword evidence="9" id="KW-1185">Reference proteome</keyword>
<dbReference type="CDD" id="cd00464">
    <property type="entry name" value="SK"/>
    <property type="match status" value="1"/>
</dbReference>
<comment type="pathway">
    <text evidence="7">Metabolic intermediate biosynthesis; chorismate biosynthesis; chorismate from D-erythrose 4-phosphate and phosphoenolpyruvate: step 5/7.</text>
</comment>
<keyword evidence="2 7" id="KW-0808">Transferase</keyword>
<evidence type="ECO:0000256" key="1">
    <source>
        <dbReference type="ARBA" id="ARBA00022605"/>
    </source>
</evidence>
<dbReference type="PANTHER" id="PTHR21087:SF16">
    <property type="entry name" value="SHIKIMATE KINASE 1, CHLOROPLASTIC"/>
    <property type="match status" value="1"/>
</dbReference>
<dbReference type="InterPro" id="IPR000623">
    <property type="entry name" value="Shikimate_kinase/TSH1"/>
</dbReference>
<dbReference type="PANTHER" id="PTHR21087">
    <property type="entry name" value="SHIKIMATE KINASE"/>
    <property type="match status" value="1"/>
</dbReference>
<dbReference type="STRING" id="617002.SAMN05660653_02515"/>
<dbReference type="Proteomes" id="UP000198771">
    <property type="component" value="Unassembled WGS sequence"/>
</dbReference>
<reference evidence="8 9" key="1">
    <citation type="submission" date="2016-10" db="EMBL/GenBank/DDBJ databases">
        <authorList>
            <person name="de Groot N.N."/>
        </authorList>
    </citation>
    <scope>NUCLEOTIDE SEQUENCE [LARGE SCALE GENOMIC DNA]</scope>
    <source>
        <strain evidence="8 9">ASO4-2</strain>
    </source>
</reference>
<dbReference type="UniPathway" id="UPA00053">
    <property type="reaction ID" value="UER00088"/>
</dbReference>
<dbReference type="Gene3D" id="3.40.50.300">
    <property type="entry name" value="P-loop containing nucleotide triphosphate hydrolases"/>
    <property type="match status" value="1"/>
</dbReference>
<evidence type="ECO:0000313" key="9">
    <source>
        <dbReference type="Proteomes" id="UP000198771"/>
    </source>
</evidence>
<gene>
    <name evidence="7" type="primary">aroK</name>
    <name evidence="8" type="ORF">SAMN05660653_02515</name>
</gene>
<feature type="binding site" evidence="7">
    <location>
        <position position="140"/>
    </location>
    <ligand>
        <name>ATP</name>
        <dbReference type="ChEBI" id="CHEBI:30616"/>
    </ligand>
</feature>
<keyword evidence="1 7" id="KW-0028">Amino-acid biosynthesis</keyword>
<accession>A0A1G6E175</accession>
<comment type="cofactor">
    <cofactor evidence="7">
        <name>Mg(2+)</name>
        <dbReference type="ChEBI" id="CHEBI:18420"/>
    </cofactor>
    <text evidence="7">Binds 1 Mg(2+) ion per subunit.</text>
</comment>
<feature type="binding site" evidence="7">
    <location>
        <position position="52"/>
    </location>
    <ligand>
        <name>substrate</name>
    </ligand>
</feature>
<dbReference type="GO" id="GO:0000287">
    <property type="term" value="F:magnesium ion binding"/>
    <property type="evidence" value="ECO:0007669"/>
    <property type="project" value="UniProtKB-UniRule"/>
</dbReference>
<evidence type="ECO:0000256" key="2">
    <source>
        <dbReference type="ARBA" id="ARBA00022679"/>
    </source>
</evidence>
<dbReference type="AlphaFoldDB" id="A0A1G6E175"/>
<sequence length="195" mass="21502">MPSPFPDLRLSSPDFTPKTVPCVSLIGMAGAGKSTLGRALAERLGWALVDTDRLMEAHWGGSLQALLDRFGLENFLRAEEDVVAKLWLWRTVVATGGSVIYGPSAVRRLRELGPVVYLRVTVGTVCERVRDAQGRGLARRPGQSLEELYAEREPLYREAADLILEMDDCSVDMALERLCPWLENRLQAGLHPAGS</sequence>
<feature type="binding site" evidence="7">
    <location>
        <position position="97"/>
    </location>
    <ligand>
        <name>substrate</name>
    </ligand>
</feature>
<dbReference type="InterPro" id="IPR031322">
    <property type="entry name" value="Shikimate/glucono_kinase"/>
</dbReference>
<proteinExistence type="inferred from homology"/>
<feature type="binding site" evidence="7">
    <location>
        <begin position="30"/>
        <end position="35"/>
    </location>
    <ligand>
        <name>ATP</name>
        <dbReference type="ChEBI" id="CHEBI:30616"/>
    </ligand>
</feature>
<dbReference type="GO" id="GO:0005524">
    <property type="term" value="F:ATP binding"/>
    <property type="evidence" value="ECO:0007669"/>
    <property type="project" value="UniProtKB-UniRule"/>
</dbReference>
<dbReference type="GO" id="GO:0004765">
    <property type="term" value="F:shikimate kinase activity"/>
    <property type="evidence" value="ECO:0007669"/>
    <property type="project" value="UniProtKB-UniRule"/>
</dbReference>
<feature type="binding site" evidence="7">
    <location>
        <position position="34"/>
    </location>
    <ligand>
        <name>Mg(2+)</name>
        <dbReference type="ChEBI" id="CHEBI:18420"/>
    </ligand>
</feature>
<comment type="similarity">
    <text evidence="7">Belongs to the shikimate kinase family.</text>
</comment>
<dbReference type="GO" id="GO:0008652">
    <property type="term" value="P:amino acid biosynthetic process"/>
    <property type="evidence" value="ECO:0007669"/>
    <property type="project" value="UniProtKB-KW"/>
</dbReference>
<keyword evidence="6 7" id="KW-0057">Aromatic amino acid biosynthesis</keyword>
<keyword evidence="4 7" id="KW-0418">Kinase</keyword>
<protein>
    <recommendedName>
        <fullName evidence="7">Shikimate kinase</fullName>
        <shortName evidence="7">SK</shortName>
        <ecNumber evidence="7">2.7.1.71</ecNumber>
    </recommendedName>
</protein>
<keyword evidence="3 7" id="KW-0547">Nucleotide-binding</keyword>
<evidence type="ECO:0000256" key="3">
    <source>
        <dbReference type="ARBA" id="ARBA00022741"/>
    </source>
</evidence>
<dbReference type="EMBL" id="FMXO01000015">
    <property type="protein sequence ID" value="SDB51153.1"/>
    <property type="molecule type" value="Genomic_DNA"/>
</dbReference>
<keyword evidence="7" id="KW-0460">Magnesium</keyword>
<dbReference type="OrthoDB" id="9800332at2"/>
<keyword evidence="5 7" id="KW-0067">ATP-binding</keyword>
<dbReference type="PRINTS" id="PR01100">
    <property type="entry name" value="SHIKIMTKNASE"/>
</dbReference>
<dbReference type="GO" id="GO:0009073">
    <property type="term" value="P:aromatic amino acid family biosynthetic process"/>
    <property type="evidence" value="ECO:0007669"/>
    <property type="project" value="UniProtKB-KW"/>
</dbReference>
<name>A0A1G6E175_9BACT</name>
<evidence type="ECO:0000256" key="7">
    <source>
        <dbReference type="HAMAP-Rule" id="MF_00109"/>
    </source>
</evidence>
<dbReference type="InterPro" id="IPR027417">
    <property type="entry name" value="P-loop_NTPase"/>
</dbReference>
<evidence type="ECO:0000313" key="8">
    <source>
        <dbReference type="EMBL" id="SDB51153.1"/>
    </source>
</evidence>
<evidence type="ECO:0000256" key="6">
    <source>
        <dbReference type="ARBA" id="ARBA00023141"/>
    </source>
</evidence>
<dbReference type="GO" id="GO:0005829">
    <property type="term" value="C:cytosol"/>
    <property type="evidence" value="ECO:0007669"/>
    <property type="project" value="TreeGrafter"/>
</dbReference>
<dbReference type="RefSeq" id="WP_092122316.1">
    <property type="nucleotide sequence ID" value="NZ_FMXO01000015.1"/>
</dbReference>
<comment type="function">
    <text evidence="7">Catalyzes the specific phosphorylation of the 3-hydroxyl group of shikimic acid using ATP as a cosubstrate.</text>
</comment>
<organism evidence="8 9">
    <name type="scientific">Desulfonatronum thiosulfatophilum</name>
    <dbReference type="NCBI Taxonomy" id="617002"/>
    <lineage>
        <taxon>Bacteria</taxon>
        <taxon>Pseudomonadati</taxon>
        <taxon>Thermodesulfobacteriota</taxon>
        <taxon>Desulfovibrionia</taxon>
        <taxon>Desulfovibrionales</taxon>
        <taxon>Desulfonatronaceae</taxon>
        <taxon>Desulfonatronum</taxon>
    </lineage>
</organism>
<evidence type="ECO:0000256" key="5">
    <source>
        <dbReference type="ARBA" id="ARBA00022840"/>
    </source>
</evidence>
<evidence type="ECO:0000256" key="4">
    <source>
        <dbReference type="ARBA" id="ARBA00022777"/>
    </source>
</evidence>
<dbReference type="GO" id="GO:0009423">
    <property type="term" value="P:chorismate biosynthetic process"/>
    <property type="evidence" value="ECO:0007669"/>
    <property type="project" value="UniProtKB-UniRule"/>
</dbReference>
<dbReference type="EC" id="2.7.1.71" evidence="7"/>
<comment type="subcellular location">
    <subcellularLocation>
        <location evidence="7">Cytoplasm</location>
    </subcellularLocation>
</comment>
<dbReference type="SUPFAM" id="SSF52540">
    <property type="entry name" value="P-loop containing nucleoside triphosphate hydrolases"/>
    <property type="match status" value="1"/>
</dbReference>
<keyword evidence="7" id="KW-0479">Metal-binding</keyword>
<dbReference type="NCBIfam" id="NF040667">
    <property type="entry name" value="hom_kin_desulfo"/>
    <property type="match status" value="1"/>
</dbReference>
<dbReference type="Pfam" id="PF01202">
    <property type="entry name" value="SKI"/>
    <property type="match status" value="1"/>
</dbReference>
<comment type="subunit">
    <text evidence="7">Monomer.</text>
</comment>
<keyword evidence="7" id="KW-0963">Cytoplasm</keyword>
<comment type="caution">
    <text evidence="7">Lacks conserved residue(s) required for the propagation of feature annotation.</text>
</comment>
<dbReference type="HAMAP" id="MF_00109">
    <property type="entry name" value="Shikimate_kinase"/>
    <property type="match status" value="1"/>
</dbReference>
<feature type="binding site" evidence="7">
    <location>
        <position position="152"/>
    </location>
    <ligand>
        <name>substrate</name>
    </ligand>
</feature>